<evidence type="ECO:0000313" key="3">
    <source>
        <dbReference type="Proteomes" id="UP000006866"/>
    </source>
</evidence>
<keyword evidence="3" id="KW-1185">Reference proteome</keyword>
<gene>
    <name evidence="2" type="ordered locus">Hprae_1029</name>
</gene>
<dbReference type="Gene3D" id="1.25.40.10">
    <property type="entry name" value="Tetratricopeptide repeat domain"/>
    <property type="match status" value="1"/>
</dbReference>
<proteinExistence type="predicted"/>
<dbReference type="eggNOG" id="COG4783">
    <property type="taxonomic scope" value="Bacteria"/>
</dbReference>
<sequence>MKKNIMILFTIILIIFVFSLNSAAESNYNWEQLIKNTKIQLETNKSDIVLNYTLAVAYANTGEITKCYNIIDVFGSSVSRKDFNTAVSPYLADWQDYKNMNNLLLLNYAAFKKIINKDYKNAISMFKYIAQIDPDNIWTLNHIAAALVEIKEYEQAIKYANQALSKQGNEYSHLIKGYVYYEQGNYVKTIFEAARARNLVKELADDEYQNFLE</sequence>
<accession>E3DLE3</accession>
<dbReference type="RefSeq" id="WP_014553215.1">
    <property type="nucleotide sequence ID" value="NC_017455.1"/>
</dbReference>
<evidence type="ECO:0000256" key="1">
    <source>
        <dbReference type="SAM" id="Coils"/>
    </source>
</evidence>
<reference evidence="2 3" key="2">
    <citation type="journal article" date="2011" name="Stand. Genomic Sci.">
        <title>Complete genome sequence of the extremely halophilic Halanaerobium praevalens type strain (GSL).</title>
        <authorList>
            <person name="Ivanova N."/>
            <person name="Sikorski J."/>
            <person name="Chertkov O."/>
            <person name="Nolan M."/>
            <person name="Lucas S."/>
            <person name="Hammon N."/>
            <person name="Deshpande S."/>
            <person name="Cheng J.F."/>
            <person name="Tapia R."/>
            <person name="Han C."/>
            <person name="Goodwin L."/>
            <person name="Pitluck S."/>
            <person name="Huntemann M."/>
            <person name="Liolios K."/>
            <person name="Pagani I."/>
            <person name="Mavromatis K."/>
            <person name="Ovchinikova G."/>
            <person name="Pati A."/>
            <person name="Chen A."/>
            <person name="Palaniappan K."/>
            <person name="Land M."/>
            <person name="Hauser L."/>
            <person name="Brambilla E.M."/>
            <person name="Kannan K.P."/>
            <person name="Rohde M."/>
            <person name="Tindall B.J."/>
            <person name="Goker M."/>
            <person name="Detter J.C."/>
            <person name="Woyke T."/>
            <person name="Bristow J."/>
            <person name="Eisen J.A."/>
            <person name="Markowitz V."/>
            <person name="Hugenholtz P."/>
            <person name="Kyrpides N.C."/>
            <person name="Klenk H.P."/>
            <person name="Lapidus A."/>
        </authorList>
    </citation>
    <scope>NUCLEOTIDE SEQUENCE [LARGE SCALE GENOMIC DNA]</scope>
    <source>
        <strain evidence="3">ATCC 33744 / DSM 2228 / GSL</strain>
    </source>
</reference>
<dbReference type="InterPro" id="IPR011990">
    <property type="entry name" value="TPR-like_helical_dom_sf"/>
</dbReference>
<evidence type="ECO:0000313" key="2">
    <source>
        <dbReference type="EMBL" id="ADO77182.1"/>
    </source>
</evidence>
<dbReference type="EMBL" id="CP002175">
    <property type="protein sequence ID" value="ADO77182.1"/>
    <property type="molecule type" value="Genomic_DNA"/>
</dbReference>
<dbReference type="HOGENOM" id="CLU_1347350_0_0_9"/>
<keyword evidence="1" id="KW-0175">Coiled coil</keyword>
<dbReference type="AlphaFoldDB" id="E3DLE3"/>
<dbReference type="STRING" id="572479.Hprae_1029"/>
<dbReference type="SUPFAM" id="SSF48452">
    <property type="entry name" value="TPR-like"/>
    <property type="match status" value="1"/>
</dbReference>
<dbReference type="Pfam" id="PF14559">
    <property type="entry name" value="TPR_19"/>
    <property type="match status" value="1"/>
</dbReference>
<feature type="coiled-coil region" evidence="1">
    <location>
        <begin position="143"/>
        <end position="170"/>
    </location>
</feature>
<dbReference type="OrthoDB" id="2111427at2"/>
<dbReference type="KEGG" id="hpk:Hprae_1029"/>
<protein>
    <submittedName>
        <fullName evidence="2">Tetratricopeptide TPR_2 repeat protein</fullName>
    </submittedName>
</protein>
<organism evidence="2 3">
    <name type="scientific">Halanaerobium praevalens (strain ATCC 33744 / DSM 2228 / GSL)</name>
    <dbReference type="NCBI Taxonomy" id="572479"/>
    <lineage>
        <taxon>Bacteria</taxon>
        <taxon>Bacillati</taxon>
        <taxon>Bacillota</taxon>
        <taxon>Clostridia</taxon>
        <taxon>Halanaerobiales</taxon>
        <taxon>Halanaerobiaceae</taxon>
        <taxon>Halanaerobium</taxon>
    </lineage>
</organism>
<dbReference type="PATRIC" id="fig|572479.3.peg.1040"/>
<reference evidence="3" key="1">
    <citation type="submission" date="2010-10" db="EMBL/GenBank/DDBJ databases">
        <title>The complete genome of Halanaerobium praevalens DSM 2228.</title>
        <authorList>
            <consortium name="US DOE Joint Genome Institute (JGI-PGF)"/>
            <person name="Lucas S."/>
            <person name="Copeland A."/>
            <person name="Lapidus A."/>
            <person name="Glavina del Rio T."/>
            <person name="Dalin E."/>
            <person name="Tice H."/>
            <person name="Bruce D."/>
            <person name="Goodwin L."/>
            <person name="Pitluck S."/>
            <person name="Kyrpides N."/>
            <person name="Mavromatis K."/>
            <person name="Ivanova N."/>
            <person name="Ovchinnikova G."/>
            <person name="Chertkov O."/>
            <person name="Detter J.C."/>
            <person name="Han C."/>
            <person name="Larimer F."/>
            <person name="Land M."/>
            <person name="Hauser L."/>
            <person name="Markowitz V."/>
            <person name="Cheng J.-F."/>
            <person name="Hugenholtz P."/>
            <person name="Woyke T."/>
            <person name="Wu D."/>
            <person name="Tindall B."/>
            <person name="Pomrenke H.G."/>
            <person name="Brambilla E."/>
            <person name="Klenk H.-P."/>
            <person name="Eisen J.A."/>
        </authorList>
    </citation>
    <scope>NUCLEOTIDE SEQUENCE [LARGE SCALE GENOMIC DNA]</scope>
    <source>
        <strain evidence="3">ATCC 33744 / DSM 2228 / GSL</strain>
    </source>
</reference>
<name>E3DLE3_HALPG</name>
<dbReference type="Proteomes" id="UP000006866">
    <property type="component" value="Chromosome"/>
</dbReference>